<feature type="domain" description="Plasmid pRiA4b Orf3-like" evidence="1">
    <location>
        <begin position="12"/>
        <end position="183"/>
    </location>
</feature>
<proteinExistence type="predicted"/>
<name>A0A928ZWA2_LEPEC</name>
<dbReference type="SUPFAM" id="SSF159941">
    <property type="entry name" value="MM3350-like"/>
    <property type="match status" value="1"/>
</dbReference>
<dbReference type="Proteomes" id="UP000615026">
    <property type="component" value="Unassembled WGS sequence"/>
</dbReference>
<accession>A0A928ZWA2</accession>
<protein>
    <submittedName>
        <fullName evidence="2">Plasmid pRiA4b ORF-3 family protein</fullName>
    </submittedName>
</protein>
<gene>
    <name evidence="2" type="ORF">IQ260_18665</name>
</gene>
<evidence type="ECO:0000313" key="2">
    <source>
        <dbReference type="EMBL" id="MBE9068672.1"/>
    </source>
</evidence>
<dbReference type="InterPro" id="IPR024047">
    <property type="entry name" value="MM3350-like_sf"/>
</dbReference>
<reference evidence="2" key="1">
    <citation type="submission" date="2020-10" db="EMBL/GenBank/DDBJ databases">
        <authorList>
            <person name="Castelo-Branco R."/>
            <person name="Eusebio N."/>
            <person name="Adriana R."/>
            <person name="Vieira A."/>
            <person name="Brugerolle De Fraissinette N."/>
            <person name="Rezende De Castro R."/>
            <person name="Schneider M.P."/>
            <person name="Vasconcelos V."/>
            <person name="Leao P.N."/>
        </authorList>
    </citation>
    <scope>NUCLEOTIDE SEQUENCE</scope>
    <source>
        <strain evidence="2">LEGE 11479</strain>
    </source>
</reference>
<dbReference type="RefSeq" id="WP_193994609.1">
    <property type="nucleotide sequence ID" value="NZ_JADEXP010000190.1"/>
</dbReference>
<keyword evidence="3" id="KW-1185">Reference proteome</keyword>
<dbReference type="InterPro" id="IPR012912">
    <property type="entry name" value="Plasmid_pRiA4b_Orf3-like"/>
</dbReference>
<comment type="caution">
    <text evidence="2">The sequence shown here is derived from an EMBL/GenBank/DDBJ whole genome shotgun (WGS) entry which is preliminary data.</text>
</comment>
<evidence type="ECO:0000313" key="3">
    <source>
        <dbReference type="Proteomes" id="UP000615026"/>
    </source>
</evidence>
<dbReference type="EMBL" id="JADEXP010000190">
    <property type="protein sequence ID" value="MBE9068672.1"/>
    <property type="molecule type" value="Genomic_DNA"/>
</dbReference>
<dbReference type="AlphaFoldDB" id="A0A928ZWA2"/>
<dbReference type="PANTHER" id="PTHR41878:SF1">
    <property type="entry name" value="TNPR PROTEIN"/>
    <property type="match status" value="1"/>
</dbReference>
<evidence type="ECO:0000259" key="1">
    <source>
        <dbReference type="Pfam" id="PF07929"/>
    </source>
</evidence>
<dbReference type="Pfam" id="PF07929">
    <property type="entry name" value="PRiA4_ORF3"/>
    <property type="match status" value="1"/>
</dbReference>
<organism evidence="2 3">
    <name type="scientific">Leptolyngbya cf. ectocarpi LEGE 11479</name>
    <dbReference type="NCBI Taxonomy" id="1828722"/>
    <lineage>
        <taxon>Bacteria</taxon>
        <taxon>Bacillati</taxon>
        <taxon>Cyanobacteriota</taxon>
        <taxon>Cyanophyceae</taxon>
        <taxon>Leptolyngbyales</taxon>
        <taxon>Leptolyngbyaceae</taxon>
        <taxon>Leptolyngbya group</taxon>
        <taxon>Leptolyngbya</taxon>
    </lineage>
</organism>
<dbReference type="PANTHER" id="PTHR41878">
    <property type="entry name" value="LEXA REPRESSOR-RELATED"/>
    <property type="match status" value="1"/>
</dbReference>
<sequence length="201" mass="23448">MTARKPPYFSTVYQLKITLRDVRPPIWRRVQVRASEHLEHLHYVAQISMGWTNSHLHSFTIQGVEYGVPMPELGFDDLGLKDESKVRLGKLIPGEKFKFFYLYDFGDSWEHEILVEKVLKADPEVDYPVCIKAKRACPPEDCGGIWGYENFLDVIQDPQNSEHEEMLEWVGGAFDPEDVDLDEVNRELKRIPDWKRLSVEL</sequence>
<dbReference type="Gene3D" id="3.10.290.30">
    <property type="entry name" value="MM3350-like"/>
    <property type="match status" value="1"/>
</dbReference>